<dbReference type="SMART" id="SM00248">
    <property type="entry name" value="ANK"/>
    <property type="match status" value="5"/>
</dbReference>
<dbReference type="PROSITE" id="PS50088">
    <property type="entry name" value="ANK_REPEAT"/>
    <property type="match status" value="3"/>
</dbReference>
<dbReference type="PANTHER" id="PTHR24128">
    <property type="entry name" value="HOMEOBOX PROTEIN WARIAI"/>
    <property type="match status" value="1"/>
</dbReference>
<keyword evidence="1" id="KW-0040">ANK repeat</keyword>
<dbReference type="Gene3D" id="1.25.40.20">
    <property type="entry name" value="Ankyrin repeat-containing domain"/>
    <property type="match status" value="1"/>
</dbReference>
<feature type="compositionally biased region" description="Polar residues" evidence="2">
    <location>
        <begin position="252"/>
        <end position="270"/>
    </location>
</feature>
<evidence type="ECO:0000256" key="1">
    <source>
        <dbReference type="PROSITE-ProRule" id="PRU00023"/>
    </source>
</evidence>
<feature type="repeat" description="ANK" evidence="1">
    <location>
        <begin position="37"/>
        <end position="69"/>
    </location>
</feature>
<feature type="transmembrane region" description="Helical" evidence="3">
    <location>
        <begin position="327"/>
        <end position="348"/>
    </location>
</feature>
<evidence type="ECO:0000313" key="4">
    <source>
        <dbReference type="EMBL" id="MBA4632043.1"/>
    </source>
</evidence>
<dbReference type="EMBL" id="GISG01080510">
    <property type="protein sequence ID" value="MBA4632043.1"/>
    <property type="molecule type" value="Transcribed_RNA"/>
</dbReference>
<protein>
    <submittedName>
        <fullName evidence="4">Uncharacterized protein</fullName>
    </submittedName>
</protein>
<feature type="transmembrane region" description="Helical" evidence="3">
    <location>
        <begin position="393"/>
        <end position="412"/>
    </location>
</feature>
<proteinExistence type="predicted"/>
<dbReference type="InterPro" id="IPR036770">
    <property type="entry name" value="Ankyrin_rpt-contain_sf"/>
</dbReference>
<organism evidence="4">
    <name type="scientific">Opuntia streptacantha</name>
    <name type="common">Prickly pear cactus</name>
    <name type="synonym">Opuntia cardona</name>
    <dbReference type="NCBI Taxonomy" id="393608"/>
    <lineage>
        <taxon>Eukaryota</taxon>
        <taxon>Viridiplantae</taxon>
        <taxon>Streptophyta</taxon>
        <taxon>Embryophyta</taxon>
        <taxon>Tracheophyta</taxon>
        <taxon>Spermatophyta</taxon>
        <taxon>Magnoliopsida</taxon>
        <taxon>eudicotyledons</taxon>
        <taxon>Gunneridae</taxon>
        <taxon>Pentapetalae</taxon>
        <taxon>Caryophyllales</taxon>
        <taxon>Cactineae</taxon>
        <taxon>Cactaceae</taxon>
        <taxon>Opuntioideae</taxon>
        <taxon>Opuntia</taxon>
    </lineage>
</organism>
<dbReference type="InterPro" id="IPR002110">
    <property type="entry name" value="Ankyrin_rpt"/>
</dbReference>
<keyword evidence="3" id="KW-0472">Membrane</keyword>
<feature type="region of interest" description="Disordered" evidence="2">
    <location>
        <begin position="246"/>
        <end position="276"/>
    </location>
</feature>
<evidence type="ECO:0000256" key="3">
    <source>
        <dbReference type="SAM" id="Phobius"/>
    </source>
</evidence>
<keyword evidence="3" id="KW-1133">Transmembrane helix</keyword>
<reference evidence="4" key="1">
    <citation type="journal article" date="2013" name="J. Plant Res.">
        <title>Effect of fungi and light on seed germination of three Opuntia species from semiarid lands of central Mexico.</title>
        <authorList>
            <person name="Delgado-Sanchez P."/>
            <person name="Jimenez-Bremont J.F."/>
            <person name="Guerrero-Gonzalez Mde L."/>
            <person name="Flores J."/>
        </authorList>
    </citation>
    <scope>NUCLEOTIDE SEQUENCE</scope>
    <source>
        <tissue evidence="4">Cladode</tissue>
    </source>
</reference>
<dbReference type="PANTHER" id="PTHR24128:SF101">
    <property type="entry name" value="ANKYRIN REPEAT-CONTAINING PROTEIN BDA1-LIKE"/>
    <property type="match status" value="1"/>
</dbReference>
<evidence type="ECO:0000256" key="2">
    <source>
        <dbReference type="SAM" id="MobiDB-lite"/>
    </source>
</evidence>
<dbReference type="SUPFAM" id="SSF48403">
    <property type="entry name" value="Ankyrin repeat"/>
    <property type="match status" value="1"/>
</dbReference>
<keyword evidence="3" id="KW-0812">Transmembrane</keyword>
<feature type="repeat" description="ANK" evidence="1">
    <location>
        <begin position="71"/>
        <end position="95"/>
    </location>
</feature>
<feature type="transmembrane region" description="Helical" evidence="3">
    <location>
        <begin position="355"/>
        <end position="373"/>
    </location>
</feature>
<name>A0A7C9D5I8_OPUST</name>
<dbReference type="AlphaFoldDB" id="A0A7C9D5I8"/>
<accession>A0A7C9D5I8</accession>
<feature type="repeat" description="ANK" evidence="1">
    <location>
        <begin position="181"/>
        <end position="214"/>
    </location>
</feature>
<dbReference type="Pfam" id="PF12796">
    <property type="entry name" value="Ank_2"/>
    <property type="match status" value="2"/>
</dbReference>
<dbReference type="PROSITE" id="PS50297">
    <property type="entry name" value="ANK_REP_REGION"/>
    <property type="match status" value="3"/>
</dbReference>
<reference evidence="4" key="2">
    <citation type="submission" date="2020-07" db="EMBL/GenBank/DDBJ databases">
        <authorList>
            <person name="Vera ALvarez R."/>
            <person name="Arias-Moreno D.M."/>
            <person name="Jimenez-Jacinto V."/>
            <person name="Jimenez-Bremont J.F."/>
            <person name="Swaminathan K."/>
            <person name="Moose S.P."/>
            <person name="Guerrero-Gonzalez M.L."/>
            <person name="Marino-Ramirez L."/>
            <person name="Landsman D."/>
            <person name="Rodriguez-Kessler M."/>
            <person name="Delgado-Sanchez P."/>
        </authorList>
    </citation>
    <scope>NUCLEOTIDE SEQUENCE</scope>
    <source>
        <tissue evidence="4">Cladode</tissue>
    </source>
</reference>
<sequence length="429" mass="47206">MEKRLFDATFEGDVSALETFIQEDPLILERSLSLTSFHETPLHVAVLRGHLEFAKALLSHNPKLATESDSLGRVPLHVASAKGHVEIARELLRVGPSNACLARDRDGRIPLHVAIAKGGRVEVVTELTRACTESSRLRLERGETVFHLCVKENNLEALKVLVGELGGGSDNTKLLNAIDDDGNTVFHLAVLHKHLEIIKYLLTRPGIELNAVNKNGLTALNLIENSGRDLKGLEVLNLLLQSNNAQNTSNSRTLQPNEASNSGRNPSRPRTGSMDPSWKSFLTLSGKTHLEGFRGELFIGSAIIVTIAVLPMINMKVNPNGPLLDNVYILNTLSLVPALAIMILLLSGLSLKKEFCVWLVMQLMYTAIGFLGWNYIRAIVTNNDNRHLNNSTLVFMCVLFGLVIIVTFLNLIRLMGLVMAKIHTCVKKS</sequence>
<feature type="transmembrane region" description="Helical" evidence="3">
    <location>
        <begin position="297"/>
        <end position="315"/>
    </location>
</feature>